<dbReference type="OrthoDB" id="4224765at2"/>
<organism evidence="2 3">
    <name type="scientific">Streptomyces kanasensis</name>
    <dbReference type="NCBI Taxonomy" id="936756"/>
    <lineage>
        <taxon>Bacteria</taxon>
        <taxon>Bacillati</taxon>
        <taxon>Actinomycetota</taxon>
        <taxon>Actinomycetes</taxon>
        <taxon>Kitasatosporales</taxon>
        <taxon>Streptomycetaceae</taxon>
        <taxon>Streptomyces</taxon>
    </lineage>
</organism>
<dbReference type="Proteomes" id="UP000054011">
    <property type="component" value="Unassembled WGS sequence"/>
</dbReference>
<sequence length="71" mass="7646">MARIRMLVSVAGAGFSWQPGQVVDLPGAEAAKWADGVRAVLIRDEPMETPERAAGAETAARPRTRRTTRKG</sequence>
<name>A0A117IWA5_9ACTN</name>
<dbReference type="STRING" id="936756.ATE80_13040"/>
<gene>
    <name evidence="2" type="ORF">ATE80_13040</name>
</gene>
<accession>A0A117IWA5</accession>
<feature type="region of interest" description="Disordered" evidence="1">
    <location>
        <begin position="46"/>
        <end position="71"/>
    </location>
</feature>
<keyword evidence="3" id="KW-1185">Reference proteome</keyword>
<evidence type="ECO:0000256" key="1">
    <source>
        <dbReference type="SAM" id="MobiDB-lite"/>
    </source>
</evidence>
<evidence type="ECO:0000313" key="2">
    <source>
        <dbReference type="EMBL" id="KUH38388.1"/>
    </source>
</evidence>
<proteinExistence type="predicted"/>
<reference evidence="2 3" key="1">
    <citation type="submission" date="2015-11" db="EMBL/GenBank/DDBJ databases">
        <title>Genome-wide analysis reveals the secondary metabolome in Streptomyces kanasensis ZX01.</title>
        <authorList>
            <person name="Zhang G."/>
            <person name="Han L."/>
            <person name="Feng J."/>
            <person name="Zhang X."/>
        </authorList>
    </citation>
    <scope>NUCLEOTIDE SEQUENCE [LARGE SCALE GENOMIC DNA]</scope>
    <source>
        <strain evidence="2 3">ZX01</strain>
    </source>
</reference>
<comment type="caution">
    <text evidence="2">The sequence shown here is derived from an EMBL/GenBank/DDBJ whole genome shotgun (WGS) entry which is preliminary data.</text>
</comment>
<evidence type="ECO:0000313" key="3">
    <source>
        <dbReference type="Proteomes" id="UP000054011"/>
    </source>
</evidence>
<protein>
    <submittedName>
        <fullName evidence="2">Uncharacterized protein</fullName>
    </submittedName>
</protein>
<feature type="compositionally biased region" description="Basic residues" evidence="1">
    <location>
        <begin position="62"/>
        <end position="71"/>
    </location>
</feature>
<dbReference type="AlphaFoldDB" id="A0A117IWA5"/>
<feature type="compositionally biased region" description="Low complexity" evidence="1">
    <location>
        <begin position="52"/>
        <end position="61"/>
    </location>
</feature>
<dbReference type="EMBL" id="LNSV01000027">
    <property type="protein sequence ID" value="KUH38388.1"/>
    <property type="molecule type" value="Genomic_DNA"/>
</dbReference>
<dbReference type="RefSeq" id="WP_058942365.1">
    <property type="nucleotide sequence ID" value="NZ_LNSV01000027.1"/>
</dbReference>